<dbReference type="Pfam" id="PF22725">
    <property type="entry name" value="GFO_IDH_MocA_C3"/>
    <property type="match status" value="1"/>
</dbReference>
<dbReference type="PANTHER" id="PTHR22604">
    <property type="entry name" value="OXIDOREDUCTASES"/>
    <property type="match status" value="1"/>
</dbReference>
<feature type="domain" description="GFO/IDH/MocA-like oxidoreductase" evidence="4">
    <location>
        <begin position="153"/>
        <end position="263"/>
    </location>
</feature>
<accession>A0ABT4MA35</accession>
<reference evidence="5" key="1">
    <citation type="submission" date="2022-12" db="EMBL/GenBank/DDBJ databases">
        <authorList>
            <person name="Krivoruchko A.V."/>
            <person name="Elkin A."/>
        </authorList>
    </citation>
    <scope>NUCLEOTIDE SEQUENCE</scope>
    <source>
        <strain evidence="5">IEGM 1391</strain>
    </source>
</reference>
<protein>
    <submittedName>
        <fullName evidence="5">Gfo/Idh/MocA family oxidoreductase</fullName>
    </submittedName>
</protein>
<feature type="domain" description="Gfo/Idh/MocA-like oxidoreductase N-terminal" evidence="3">
    <location>
        <begin position="23"/>
        <end position="139"/>
    </location>
</feature>
<evidence type="ECO:0000256" key="2">
    <source>
        <dbReference type="ARBA" id="ARBA00023002"/>
    </source>
</evidence>
<dbReference type="Pfam" id="PF01408">
    <property type="entry name" value="GFO_IDH_MocA"/>
    <property type="match status" value="1"/>
</dbReference>
<evidence type="ECO:0000259" key="3">
    <source>
        <dbReference type="Pfam" id="PF01408"/>
    </source>
</evidence>
<evidence type="ECO:0000259" key="4">
    <source>
        <dbReference type="Pfam" id="PF22725"/>
    </source>
</evidence>
<gene>
    <name evidence="5" type="ORF">O4220_04805</name>
</gene>
<proteinExistence type="inferred from homology"/>
<organism evidence="5 6">
    <name type="scientific">Rhodococcus ruber</name>
    <dbReference type="NCBI Taxonomy" id="1830"/>
    <lineage>
        <taxon>Bacteria</taxon>
        <taxon>Bacillati</taxon>
        <taxon>Actinomycetota</taxon>
        <taxon>Actinomycetes</taxon>
        <taxon>Mycobacteriales</taxon>
        <taxon>Nocardiaceae</taxon>
        <taxon>Rhodococcus</taxon>
    </lineage>
</organism>
<dbReference type="Gene3D" id="3.30.360.10">
    <property type="entry name" value="Dihydrodipicolinate Reductase, domain 2"/>
    <property type="match status" value="1"/>
</dbReference>
<dbReference type="Proteomes" id="UP001081071">
    <property type="component" value="Unassembled WGS sequence"/>
</dbReference>
<sequence length="344" mass="36842">MTSTTELLLPPSRIAPPMNAPALRWGILGPGWIAARFAEALRHHTSQKITAVASRNAQRGSAFAADWGIPTAHGNYDDLVTRSDVDVVYIATPHTLHFQHATLALEAGKHVVVEKPLALDAHQARTIAELARSKGLFAMEAMWSAFLPKFDVIDQILAQGMLGEISTVLADHGEHFDTDHRIYDPALAGGPLLDLGTYVVYFAQKALGRPAGVTAVGQQANSELNGQISATLTSPTGALAVLNTTILADTPNLGAMCGTAGMLRTADVFYRPGDFTVSLRDGRSARFIDHVSGYPAGLAYEAAEAARRIAGGELESPCHTMIDTISTLETLDELRRLLGIDFPR</sequence>
<dbReference type="InterPro" id="IPR000683">
    <property type="entry name" value="Gfo/Idh/MocA-like_OxRdtase_N"/>
</dbReference>
<dbReference type="SUPFAM" id="SSF51735">
    <property type="entry name" value="NAD(P)-binding Rossmann-fold domains"/>
    <property type="match status" value="1"/>
</dbReference>
<evidence type="ECO:0000313" key="5">
    <source>
        <dbReference type="EMBL" id="MCZ4517828.1"/>
    </source>
</evidence>
<comment type="similarity">
    <text evidence="1">Belongs to the Gfo/Idh/MocA family.</text>
</comment>
<evidence type="ECO:0000313" key="6">
    <source>
        <dbReference type="Proteomes" id="UP001081071"/>
    </source>
</evidence>
<dbReference type="Gene3D" id="3.40.50.720">
    <property type="entry name" value="NAD(P)-binding Rossmann-like Domain"/>
    <property type="match status" value="1"/>
</dbReference>
<name>A0ABT4MA35_9NOCA</name>
<dbReference type="InterPro" id="IPR036291">
    <property type="entry name" value="NAD(P)-bd_dom_sf"/>
</dbReference>
<keyword evidence="2" id="KW-0560">Oxidoreductase</keyword>
<dbReference type="PANTHER" id="PTHR22604:SF105">
    <property type="entry name" value="TRANS-1,2-DIHYDROBENZENE-1,2-DIOL DEHYDROGENASE"/>
    <property type="match status" value="1"/>
</dbReference>
<dbReference type="InterPro" id="IPR050984">
    <property type="entry name" value="Gfo/Idh/MocA_domain"/>
</dbReference>
<comment type="caution">
    <text evidence="5">The sequence shown here is derived from an EMBL/GenBank/DDBJ whole genome shotgun (WGS) entry which is preliminary data.</text>
</comment>
<evidence type="ECO:0000256" key="1">
    <source>
        <dbReference type="ARBA" id="ARBA00010928"/>
    </source>
</evidence>
<keyword evidence="6" id="KW-1185">Reference proteome</keyword>
<dbReference type="InterPro" id="IPR055170">
    <property type="entry name" value="GFO_IDH_MocA-like_dom"/>
</dbReference>
<dbReference type="SUPFAM" id="SSF55347">
    <property type="entry name" value="Glyceraldehyde-3-phosphate dehydrogenase-like, C-terminal domain"/>
    <property type="match status" value="1"/>
</dbReference>
<dbReference type="EMBL" id="JAPWIJ010000002">
    <property type="protein sequence ID" value="MCZ4517828.1"/>
    <property type="molecule type" value="Genomic_DNA"/>
</dbReference>
<dbReference type="RefSeq" id="WP_269602494.1">
    <property type="nucleotide sequence ID" value="NZ_JAPWIJ010000002.1"/>
</dbReference>